<proteinExistence type="predicted"/>
<evidence type="ECO:0000313" key="2">
    <source>
        <dbReference type="Proteomes" id="UP000318437"/>
    </source>
</evidence>
<dbReference type="OrthoDB" id="9832000at2"/>
<dbReference type="RefSeq" id="WP_146452237.1">
    <property type="nucleotide sequence ID" value="NZ_SJPS01000006.1"/>
</dbReference>
<comment type="caution">
    <text evidence="1">The sequence shown here is derived from an EMBL/GenBank/DDBJ whole genome shotgun (WGS) entry which is preliminary data.</text>
</comment>
<accession>A0A5C6CJT2</accession>
<sequence>MIQTDLLELTMEGCIEAAMEAADARNSDFAAMVGCQARPDQDGVAGFRRQCDQFGELADRLRQWKMRLSGGEQKLDRSDKQQLLADLRQVLVGIRVAAFDVGLYGRSAQMTDTEIADDLGKYARLDSHLRQSVIPQLKNDLGVTDTLVL</sequence>
<reference evidence="1 2" key="1">
    <citation type="submission" date="2019-02" db="EMBL/GenBank/DDBJ databases">
        <title>Deep-cultivation of Planctomycetes and their phenomic and genomic characterization uncovers novel biology.</title>
        <authorList>
            <person name="Wiegand S."/>
            <person name="Jogler M."/>
            <person name="Boedeker C."/>
            <person name="Pinto D."/>
            <person name="Vollmers J."/>
            <person name="Rivas-Marin E."/>
            <person name="Kohn T."/>
            <person name="Peeters S.H."/>
            <person name="Heuer A."/>
            <person name="Rast P."/>
            <person name="Oberbeckmann S."/>
            <person name="Bunk B."/>
            <person name="Jeske O."/>
            <person name="Meyerdierks A."/>
            <person name="Storesund J.E."/>
            <person name="Kallscheuer N."/>
            <person name="Luecker S."/>
            <person name="Lage O.M."/>
            <person name="Pohl T."/>
            <person name="Merkel B.J."/>
            <person name="Hornburger P."/>
            <person name="Mueller R.-W."/>
            <person name="Bruemmer F."/>
            <person name="Labrenz M."/>
            <person name="Spormann A.M."/>
            <person name="Op Den Camp H."/>
            <person name="Overmann J."/>
            <person name="Amann R."/>
            <person name="Jetten M.S.M."/>
            <person name="Mascher T."/>
            <person name="Medema M.H."/>
            <person name="Devos D.P."/>
            <person name="Kaster A.-K."/>
            <person name="Ovreas L."/>
            <person name="Rohde M."/>
            <person name="Galperin M.Y."/>
            <person name="Jogler C."/>
        </authorList>
    </citation>
    <scope>NUCLEOTIDE SEQUENCE [LARGE SCALE GENOMIC DNA]</scope>
    <source>
        <strain evidence="1 2">Pla144</strain>
    </source>
</reference>
<dbReference type="Proteomes" id="UP000318437">
    <property type="component" value="Unassembled WGS sequence"/>
</dbReference>
<dbReference type="AlphaFoldDB" id="A0A5C6CJT2"/>
<name>A0A5C6CJT2_9BACT</name>
<dbReference type="EMBL" id="SJPS01000006">
    <property type="protein sequence ID" value="TWU23754.1"/>
    <property type="molecule type" value="Genomic_DNA"/>
</dbReference>
<keyword evidence="2" id="KW-1185">Reference proteome</keyword>
<organism evidence="1 2">
    <name type="scientific">Bythopirellula polymerisocia</name>
    <dbReference type="NCBI Taxonomy" id="2528003"/>
    <lineage>
        <taxon>Bacteria</taxon>
        <taxon>Pseudomonadati</taxon>
        <taxon>Planctomycetota</taxon>
        <taxon>Planctomycetia</taxon>
        <taxon>Pirellulales</taxon>
        <taxon>Lacipirellulaceae</taxon>
        <taxon>Bythopirellula</taxon>
    </lineage>
</organism>
<evidence type="ECO:0000313" key="1">
    <source>
        <dbReference type="EMBL" id="TWU23754.1"/>
    </source>
</evidence>
<protein>
    <submittedName>
        <fullName evidence="1">Uncharacterized protein</fullName>
    </submittedName>
</protein>
<gene>
    <name evidence="1" type="ORF">Pla144_39290</name>
</gene>